<keyword evidence="1" id="KW-0732">Signal</keyword>
<reference evidence="3 4" key="1">
    <citation type="submission" date="2022-11" db="UniProtKB">
        <authorList>
            <consortium name="WormBaseParasite"/>
        </authorList>
    </citation>
    <scope>IDENTIFICATION</scope>
</reference>
<feature type="signal peptide" evidence="1">
    <location>
        <begin position="1"/>
        <end position="22"/>
    </location>
</feature>
<sequence>MQRTQYAVILFVFFRLVPYLCSLNDKTIIKNVEANRVYQILGEQIFSFEAFSLLDCAAVSLGLRESAIAAL</sequence>
<protein>
    <submittedName>
        <fullName evidence="3 4">Secreted protein</fullName>
    </submittedName>
</protein>
<accession>A0A915A014</accession>
<evidence type="ECO:0000256" key="1">
    <source>
        <dbReference type="SAM" id="SignalP"/>
    </source>
</evidence>
<evidence type="ECO:0000313" key="4">
    <source>
        <dbReference type="WBParaSite" id="PgE031_g001_t07"/>
    </source>
</evidence>
<name>A0A915A014_PARUN</name>
<dbReference type="WBParaSite" id="PgE031_g001_t06">
    <property type="protein sequence ID" value="PgE031_g001_t06"/>
    <property type="gene ID" value="PgE031_g001"/>
</dbReference>
<dbReference type="WBParaSite" id="PgE031_g001_t07">
    <property type="protein sequence ID" value="PgE031_g001_t07"/>
    <property type="gene ID" value="PgE031_g001"/>
</dbReference>
<keyword evidence="2" id="KW-1185">Reference proteome</keyword>
<dbReference type="AlphaFoldDB" id="A0A915A014"/>
<feature type="chain" id="PRO_5041189871" evidence="1">
    <location>
        <begin position="23"/>
        <end position="71"/>
    </location>
</feature>
<organism evidence="2 3">
    <name type="scientific">Parascaris univalens</name>
    <name type="common">Nematode worm</name>
    <dbReference type="NCBI Taxonomy" id="6257"/>
    <lineage>
        <taxon>Eukaryota</taxon>
        <taxon>Metazoa</taxon>
        <taxon>Ecdysozoa</taxon>
        <taxon>Nematoda</taxon>
        <taxon>Chromadorea</taxon>
        <taxon>Rhabditida</taxon>
        <taxon>Spirurina</taxon>
        <taxon>Ascaridomorpha</taxon>
        <taxon>Ascaridoidea</taxon>
        <taxon>Ascarididae</taxon>
        <taxon>Parascaris</taxon>
    </lineage>
</organism>
<evidence type="ECO:0000313" key="3">
    <source>
        <dbReference type="WBParaSite" id="PgE031_g001_t06"/>
    </source>
</evidence>
<dbReference type="Proteomes" id="UP000887569">
    <property type="component" value="Unplaced"/>
</dbReference>
<evidence type="ECO:0000313" key="2">
    <source>
        <dbReference type="Proteomes" id="UP000887569"/>
    </source>
</evidence>
<proteinExistence type="predicted"/>